<sequence>MAQVKTLRDLERQKDEVMEMYLFASPEDRVKLLVRHMELQESIDELTAAGEANRPKPVRRWHRRRRVWNYL</sequence>
<dbReference type="Proteomes" id="UP000231932">
    <property type="component" value="Chromosome"/>
</dbReference>
<dbReference type="KEGG" id="kyr:CVV65_02390"/>
<evidence type="ECO:0000313" key="1">
    <source>
        <dbReference type="EMBL" id="ATY83952.1"/>
    </source>
</evidence>
<accession>A0A2K8N670</accession>
<dbReference type="OrthoDB" id="9866228at2"/>
<dbReference type="Proteomes" id="UP000502196">
    <property type="component" value="Chromosome"/>
</dbReference>
<evidence type="ECO:0000313" key="3">
    <source>
        <dbReference type="Proteomes" id="UP000231932"/>
    </source>
</evidence>
<reference evidence="1" key="2">
    <citation type="journal article" date="2018" name="Genome Announc.">
        <title>Complete Genome Sequence of Kyrpidia sp. Strain EA-1, a Thermophilic Knallgas Bacterium, Isolated from the Azores.</title>
        <authorList>
            <person name="Reiner J.E."/>
            <person name="Lapp C.J."/>
            <person name="Bunk B."/>
            <person name="Sproer C."/>
            <person name="Overmann J."/>
            <person name="Gescher J."/>
        </authorList>
    </citation>
    <scope>NUCLEOTIDE SEQUENCE</scope>
    <source>
        <strain evidence="1">EA-1</strain>
    </source>
</reference>
<proteinExistence type="predicted"/>
<name>A0A2K8N670_9BACL</name>
<reference evidence="2 4" key="3">
    <citation type="submission" date="2020-04" db="EMBL/GenBank/DDBJ databases">
        <authorList>
            <person name="Hogendoorn C."/>
        </authorList>
    </citation>
    <scope>NUCLEOTIDE SEQUENCE [LARGE SCALE GENOMIC DNA]</scope>
    <source>
        <strain evidence="2">COOX1</strain>
    </source>
</reference>
<dbReference type="RefSeq" id="WP_100666788.1">
    <property type="nucleotide sequence ID" value="NZ_CP024955.1"/>
</dbReference>
<reference evidence="3" key="1">
    <citation type="submission" date="2017-11" db="EMBL/GenBank/DDBJ databases">
        <title>Complete Genome Sequence of Kyrpidia sp. Strain EA-1, a thermophilic, hydrogen-oxidizing Bacterium, isolated from the Azores.</title>
        <authorList>
            <person name="Reiner J.E."/>
            <person name="Lapp C.J."/>
            <person name="Bunk B."/>
            <person name="Gescher J."/>
        </authorList>
    </citation>
    <scope>NUCLEOTIDE SEQUENCE [LARGE SCALE GENOMIC DNA]</scope>
    <source>
        <strain evidence="3">EA-1</strain>
    </source>
</reference>
<evidence type="ECO:0000313" key="4">
    <source>
        <dbReference type="Proteomes" id="UP000502196"/>
    </source>
</evidence>
<dbReference type="EMBL" id="CP024955">
    <property type="protein sequence ID" value="ATY83952.1"/>
    <property type="molecule type" value="Genomic_DNA"/>
</dbReference>
<organism evidence="1 3">
    <name type="scientific">Kyrpidia spormannii</name>
    <dbReference type="NCBI Taxonomy" id="2055160"/>
    <lineage>
        <taxon>Bacteria</taxon>
        <taxon>Bacillati</taxon>
        <taxon>Bacillota</taxon>
        <taxon>Bacilli</taxon>
        <taxon>Bacillales</taxon>
        <taxon>Alicyclobacillaceae</taxon>
        <taxon>Kyrpidia</taxon>
    </lineage>
</organism>
<gene>
    <name evidence="2" type="ORF">COOX1_0553</name>
    <name evidence="1" type="ORF">CVV65_02390</name>
</gene>
<dbReference type="EMBL" id="LR792683">
    <property type="protein sequence ID" value="CAB3390718.1"/>
    <property type="molecule type" value="Genomic_DNA"/>
</dbReference>
<protein>
    <submittedName>
        <fullName evidence="1">Uncharacterized protein</fullName>
    </submittedName>
</protein>
<evidence type="ECO:0000313" key="2">
    <source>
        <dbReference type="EMBL" id="CAB3390718.1"/>
    </source>
</evidence>
<keyword evidence="3" id="KW-1185">Reference proteome</keyword>
<dbReference type="AlphaFoldDB" id="A0A2K8N670"/>